<keyword evidence="1" id="KW-1133">Transmembrane helix</keyword>
<sequence length="154" mass="16392">MRRVRAFLRRRIAEGGDRGGDGGSSAIEFVVLTPVMFFMIFGAVQFAMYSFAEHVAKAAARAGARTARAEADADPDGWRAAAEAKAYDYIEQLGPGLFVSRPTVDAAQPAAFTVRVEVAGDIPSILPGMDLTVHAVSEGPVERFVPDAGCQVCE</sequence>
<protein>
    <submittedName>
        <fullName evidence="3">Pilus assembly protein</fullName>
    </submittedName>
</protein>
<evidence type="ECO:0000256" key="1">
    <source>
        <dbReference type="SAM" id="Phobius"/>
    </source>
</evidence>
<keyword evidence="1" id="KW-0472">Membrane</keyword>
<accession>A0ABU2MMP7</accession>
<keyword evidence="1" id="KW-0812">Transmembrane</keyword>
<proteinExistence type="predicted"/>
<comment type="caution">
    <text evidence="3">The sequence shown here is derived from an EMBL/GenBank/DDBJ whole genome shotgun (WGS) entry which is preliminary data.</text>
</comment>
<evidence type="ECO:0000313" key="3">
    <source>
        <dbReference type="EMBL" id="MDT0342892.1"/>
    </source>
</evidence>
<feature type="domain" description="TadE-like" evidence="2">
    <location>
        <begin position="23"/>
        <end position="65"/>
    </location>
</feature>
<keyword evidence="4" id="KW-1185">Reference proteome</keyword>
<dbReference type="InterPro" id="IPR012495">
    <property type="entry name" value="TadE-like_dom"/>
</dbReference>
<gene>
    <name evidence="3" type="ORF">RM590_09715</name>
</gene>
<organism evidence="3 4">
    <name type="scientific">Streptomyces litchfieldiae</name>
    <dbReference type="NCBI Taxonomy" id="3075543"/>
    <lineage>
        <taxon>Bacteria</taxon>
        <taxon>Bacillati</taxon>
        <taxon>Actinomycetota</taxon>
        <taxon>Actinomycetes</taxon>
        <taxon>Kitasatosporales</taxon>
        <taxon>Streptomycetaceae</taxon>
        <taxon>Streptomyces</taxon>
    </lineage>
</organism>
<feature type="transmembrane region" description="Helical" evidence="1">
    <location>
        <begin position="29"/>
        <end position="52"/>
    </location>
</feature>
<dbReference type="EMBL" id="JAVREL010000004">
    <property type="protein sequence ID" value="MDT0342892.1"/>
    <property type="molecule type" value="Genomic_DNA"/>
</dbReference>
<evidence type="ECO:0000313" key="4">
    <source>
        <dbReference type="Proteomes" id="UP001183246"/>
    </source>
</evidence>
<reference evidence="4" key="1">
    <citation type="submission" date="2023-07" db="EMBL/GenBank/DDBJ databases">
        <title>30 novel species of actinomycetes from the DSMZ collection.</title>
        <authorList>
            <person name="Nouioui I."/>
        </authorList>
    </citation>
    <scope>NUCLEOTIDE SEQUENCE [LARGE SCALE GENOMIC DNA]</scope>
    <source>
        <strain evidence="4">DSM 44938</strain>
    </source>
</reference>
<dbReference type="RefSeq" id="WP_311704023.1">
    <property type="nucleotide sequence ID" value="NZ_JAVREL010000004.1"/>
</dbReference>
<evidence type="ECO:0000259" key="2">
    <source>
        <dbReference type="Pfam" id="PF07811"/>
    </source>
</evidence>
<dbReference type="Proteomes" id="UP001183246">
    <property type="component" value="Unassembled WGS sequence"/>
</dbReference>
<name>A0ABU2MMP7_9ACTN</name>
<dbReference type="Pfam" id="PF07811">
    <property type="entry name" value="TadE"/>
    <property type="match status" value="1"/>
</dbReference>